<dbReference type="CDD" id="cd00801">
    <property type="entry name" value="INT_P4_C"/>
    <property type="match status" value="1"/>
</dbReference>
<evidence type="ECO:0000256" key="3">
    <source>
        <dbReference type="ARBA" id="ARBA00023125"/>
    </source>
</evidence>
<dbReference type="InterPro" id="IPR050808">
    <property type="entry name" value="Phage_Integrase"/>
</dbReference>
<organism evidence="8 9">
    <name type="scientific">Ralstonia thomasii</name>
    <dbReference type="NCBI Taxonomy" id="3058596"/>
    <lineage>
        <taxon>Bacteria</taxon>
        <taxon>Pseudomonadati</taxon>
        <taxon>Pseudomonadota</taxon>
        <taxon>Betaproteobacteria</taxon>
        <taxon>Burkholderiales</taxon>
        <taxon>Burkholderiaceae</taxon>
        <taxon>Ralstonia</taxon>
    </lineage>
</organism>
<keyword evidence="2" id="KW-0229">DNA integration</keyword>
<dbReference type="Pfam" id="PF00589">
    <property type="entry name" value="Phage_integrase"/>
    <property type="match status" value="1"/>
</dbReference>
<comment type="caution">
    <text evidence="8">The sequence shown here is derived from an EMBL/GenBank/DDBJ whole genome shotgun (WGS) entry which is preliminary data.</text>
</comment>
<evidence type="ECO:0000256" key="4">
    <source>
        <dbReference type="ARBA" id="ARBA00023172"/>
    </source>
</evidence>
<feature type="domain" description="Core-binding (CB)" evidence="7">
    <location>
        <begin position="104"/>
        <end position="185"/>
    </location>
</feature>
<dbReference type="EMBL" id="CATZAZ010000006">
    <property type="protein sequence ID" value="CAJ0795802.1"/>
    <property type="molecule type" value="Genomic_DNA"/>
</dbReference>
<accession>A0AAD2BPC5</accession>
<evidence type="ECO:0000259" key="6">
    <source>
        <dbReference type="PROSITE" id="PS51898"/>
    </source>
</evidence>
<dbReference type="InterPro" id="IPR010998">
    <property type="entry name" value="Integrase_recombinase_N"/>
</dbReference>
<dbReference type="PANTHER" id="PTHR30629:SF2">
    <property type="entry name" value="PROPHAGE INTEGRASE INTS-RELATED"/>
    <property type="match status" value="1"/>
</dbReference>
<dbReference type="InterPro" id="IPR038488">
    <property type="entry name" value="Integrase_DNA-bd_sf"/>
</dbReference>
<feature type="domain" description="Tyr recombinase" evidence="6">
    <location>
        <begin position="216"/>
        <end position="387"/>
    </location>
</feature>
<evidence type="ECO:0000256" key="5">
    <source>
        <dbReference type="PROSITE-ProRule" id="PRU01248"/>
    </source>
</evidence>
<dbReference type="GO" id="GO:0003677">
    <property type="term" value="F:DNA binding"/>
    <property type="evidence" value="ECO:0007669"/>
    <property type="project" value="UniProtKB-UniRule"/>
</dbReference>
<dbReference type="GO" id="GO:0015074">
    <property type="term" value="P:DNA integration"/>
    <property type="evidence" value="ECO:0007669"/>
    <property type="project" value="UniProtKB-KW"/>
</dbReference>
<dbReference type="GO" id="GO:0006310">
    <property type="term" value="P:DNA recombination"/>
    <property type="evidence" value="ECO:0007669"/>
    <property type="project" value="UniProtKB-KW"/>
</dbReference>
<dbReference type="RefSeq" id="WP_024541711.1">
    <property type="nucleotide sequence ID" value="NZ_CATZAZ010000006.1"/>
</dbReference>
<dbReference type="PROSITE" id="PS51900">
    <property type="entry name" value="CB"/>
    <property type="match status" value="1"/>
</dbReference>
<dbReference type="InterPro" id="IPR044068">
    <property type="entry name" value="CB"/>
</dbReference>
<dbReference type="PROSITE" id="PS51898">
    <property type="entry name" value="TYR_RECOMBINASE"/>
    <property type="match status" value="1"/>
</dbReference>
<dbReference type="InterPro" id="IPR013762">
    <property type="entry name" value="Integrase-like_cat_sf"/>
</dbReference>
<dbReference type="SUPFAM" id="SSF56349">
    <property type="entry name" value="DNA breaking-rejoining enzymes"/>
    <property type="match status" value="1"/>
</dbReference>
<protein>
    <submittedName>
        <fullName evidence="8">Prophage integrase IntA</fullName>
    </submittedName>
</protein>
<dbReference type="InterPro" id="IPR002104">
    <property type="entry name" value="Integrase_catalytic"/>
</dbReference>
<evidence type="ECO:0000313" key="9">
    <source>
        <dbReference type="Proteomes" id="UP001189756"/>
    </source>
</evidence>
<dbReference type="Pfam" id="PF13356">
    <property type="entry name" value="Arm-DNA-bind_3"/>
    <property type="match status" value="1"/>
</dbReference>
<dbReference type="Pfam" id="PF22022">
    <property type="entry name" value="Phage_int_M"/>
    <property type="match status" value="1"/>
</dbReference>
<dbReference type="InterPro" id="IPR025166">
    <property type="entry name" value="Integrase_DNA_bind_dom"/>
</dbReference>
<evidence type="ECO:0000313" key="8">
    <source>
        <dbReference type="EMBL" id="CAJ0795802.1"/>
    </source>
</evidence>
<comment type="similarity">
    <text evidence="1">Belongs to the 'phage' integrase family.</text>
</comment>
<name>A0AAD2BPC5_9RALS</name>
<dbReference type="Gene3D" id="3.30.160.390">
    <property type="entry name" value="Integrase, DNA-binding domain"/>
    <property type="match status" value="1"/>
</dbReference>
<keyword evidence="3 5" id="KW-0238">DNA-binding</keyword>
<dbReference type="AlphaFoldDB" id="A0AAD2BPC5"/>
<dbReference type="Proteomes" id="UP001189756">
    <property type="component" value="Unassembled WGS sequence"/>
</dbReference>
<gene>
    <name evidence="8" type="primary">intA_1</name>
    <name evidence="8" type="ORF">R77560_02781</name>
</gene>
<reference evidence="8" key="1">
    <citation type="submission" date="2023-07" db="EMBL/GenBank/DDBJ databases">
        <authorList>
            <person name="Peeters C."/>
        </authorList>
    </citation>
    <scope>NUCLEOTIDE SEQUENCE</scope>
    <source>
        <strain evidence="8">R-77560</strain>
    </source>
</reference>
<evidence type="ECO:0000256" key="1">
    <source>
        <dbReference type="ARBA" id="ARBA00008857"/>
    </source>
</evidence>
<evidence type="ECO:0000256" key="2">
    <source>
        <dbReference type="ARBA" id="ARBA00022908"/>
    </source>
</evidence>
<dbReference type="InterPro" id="IPR011010">
    <property type="entry name" value="DNA_brk_join_enz"/>
</dbReference>
<dbReference type="Gene3D" id="1.10.150.130">
    <property type="match status" value="1"/>
</dbReference>
<proteinExistence type="inferred from homology"/>
<keyword evidence="4" id="KW-0233">DNA recombination</keyword>
<dbReference type="InterPro" id="IPR053876">
    <property type="entry name" value="Phage_int_M"/>
</dbReference>
<dbReference type="PANTHER" id="PTHR30629">
    <property type="entry name" value="PROPHAGE INTEGRASE"/>
    <property type="match status" value="1"/>
</dbReference>
<sequence length="414" mass="46131">MPKVAKELGALAVSRLSTPGMHPVGKVAGLNLQISKTGARSWILRVVVGDRRREIGLGPYPAVSLKEAHAKAQAERDKIRDGIDPVLARREAESRIKASQALEMTFADAAERFIAAKSAEWKNAKHAAQWTATIEQYAKPIIGSVNVRHIGREHVMQVLEPIWRTKTETASRLRGRIESVLDWARVRGYRSGENPAAWRGNLDQLLPAPNKTKTVRNHPALPIEQMHSFMATLRKIDTTGAHCLEFAILTAARSGEARGATWKEIDFDKGVWAVPADRMKAKKEHRVPLSDAAVDLLRKMPRVDGCELVFPSPRGRQLSDMTLLAIMRRLALTATPHGFRSTFRDWAGEHTNFPRELAEVALAHVKGDKSEAAYWRGDVLERRRRMMNHWAEVIAKPMPQGAVIPMRAAVEVAA</sequence>
<evidence type="ECO:0000259" key="7">
    <source>
        <dbReference type="PROSITE" id="PS51900"/>
    </source>
</evidence>
<dbReference type="Gene3D" id="1.10.443.10">
    <property type="entry name" value="Intergrase catalytic core"/>
    <property type="match status" value="1"/>
</dbReference>